<dbReference type="InterPro" id="IPR053147">
    <property type="entry name" value="Hsp_HslJ-like"/>
</dbReference>
<evidence type="ECO:0000256" key="1">
    <source>
        <dbReference type="SAM" id="SignalP"/>
    </source>
</evidence>
<protein>
    <submittedName>
        <fullName evidence="3">Heat shock protein HslJ</fullName>
    </submittedName>
</protein>
<evidence type="ECO:0000313" key="3">
    <source>
        <dbReference type="EMBL" id="SEJ65873.1"/>
    </source>
</evidence>
<name>A0A1H7AJT0_9DEIO</name>
<dbReference type="EMBL" id="FNZA01000013">
    <property type="protein sequence ID" value="SEJ65873.1"/>
    <property type="molecule type" value="Genomic_DNA"/>
</dbReference>
<dbReference type="Proteomes" id="UP000199223">
    <property type="component" value="Unassembled WGS sequence"/>
</dbReference>
<feature type="domain" description="DUF306" evidence="2">
    <location>
        <begin position="149"/>
        <end position="250"/>
    </location>
</feature>
<evidence type="ECO:0000259" key="2">
    <source>
        <dbReference type="Pfam" id="PF03724"/>
    </source>
</evidence>
<accession>A0A1H7AJT0</accession>
<feature type="chain" id="PRO_5011634034" evidence="1">
    <location>
        <begin position="22"/>
        <end position="373"/>
    </location>
</feature>
<reference evidence="4" key="1">
    <citation type="submission" date="2016-10" db="EMBL/GenBank/DDBJ databases">
        <authorList>
            <person name="Varghese N."/>
            <person name="Submissions S."/>
        </authorList>
    </citation>
    <scope>NUCLEOTIDE SEQUENCE [LARGE SCALE GENOMIC DNA]</scope>
    <source>
        <strain evidence="4">CGMCC 1.10218</strain>
    </source>
</reference>
<sequence length="373" mass="38400">MRTLAALTTFTTLALAGAAGAQAPALTGLNWTLVSAQVDGQAFAPVRGVPVPTLRFGDRAVSGTTGCNTFQGPYAERGDVLRFGRLATTRRASPGAGAVQDMRFLNALRQVSGYQVRGQTLTLFAGSRDRLLFRVGGAAPAAEATVKLDGTWHLAGGTALSPVAGSVTFLTFAGNRVSGSAGCNRLMGSVEVQGSRVTFGLLATTRLACAPAVNTQESAFLRVVSGQTLGAKVQDQTLTLTGANGRTLVFRRAGTTPEGSRSDLSPAALLGKVYTLSAVNGRRPAATSQPVTLAFESGRLAGNDGCNAYSAPYRLEGTTLVLTGEALSTLRACPDQPTTVQVAALLAARPTVTFTAAGLTLRAEGTELTFTSN</sequence>
<dbReference type="RefSeq" id="WP_092265066.1">
    <property type="nucleotide sequence ID" value="NZ_FNZA01000013.1"/>
</dbReference>
<dbReference type="Pfam" id="PF03724">
    <property type="entry name" value="META"/>
    <property type="match status" value="3"/>
</dbReference>
<dbReference type="OrthoDB" id="5348860at2"/>
<gene>
    <name evidence="3" type="ORF">SAMN04488058_11344</name>
</gene>
<evidence type="ECO:0000313" key="4">
    <source>
        <dbReference type="Proteomes" id="UP000199223"/>
    </source>
</evidence>
<dbReference type="STRING" id="856736.SAMN04488058_11344"/>
<dbReference type="InterPro" id="IPR038670">
    <property type="entry name" value="HslJ-like_sf"/>
</dbReference>
<proteinExistence type="predicted"/>
<organism evidence="3 4">
    <name type="scientific">Deinococcus reticulitermitis</name>
    <dbReference type="NCBI Taxonomy" id="856736"/>
    <lineage>
        <taxon>Bacteria</taxon>
        <taxon>Thermotogati</taxon>
        <taxon>Deinococcota</taxon>
        <taxon>Deinococci</taxon>
        <taxon>Deinococcales</taxon>
        <taxon>Deinococcaceae</taxon>
        <taxon>Deinococcus</taxon>
    </lineage>
</organism>
<dbReference type="PANTHER" id="PTHR35535:SF1">
    <property type="entry name" value="HEAT SHOCK PROTEIN HSLJ"/>
    <property type="match status" value="1"/>
</dbReference>
<dbReference type="PANTHER" id="PTHR35535">
    <property type="entry name" value="HEAT SHOCK PROTEIN HSLJ"/>
    <property type="match status" value="1"/>
</dbReference>
<feature type="domain" description="DUF306" evidence="2">
    <location>
        <begin position="25"/>
        <end position="132"/>
    </location>
</feature>
<keyword evidence="4" id="KW-1185">Reference proteome</keyword>
<dbReference type="InterPro" id="IPR005184">
    <property type="entry name" value="DUF306_Meta_HslJ"/>
</dbReference>
<dbReference type="AlphaFoldDB" id="A0A1H7AJT0"/>
<feature type="domain" description="DUF306" evidence="2">
    <location>
        <begin position="267"/>
        <end position="368"/>
    </location>
</feature>
<dbReference type="Gene3D" id="2.40.128.270">
    <property type="match status" value="3"/>
</dbReference>
<keyword evidence="3" id="KW-0346">Stress response</keyword>
<keyword evidence="1" id="KW-0732">Signal</keyword>
<feature type="signal peptide" evidence="1">
    <location>
        <begin position="1"/>
        <end position="21"/>
    </location>
</feature>